<dbReference type="PANTHER" id="PTHR41259">
    <property type="entry name" value="DOUBLE-STRAND BREAK REPAIR RAD50 ATPASE, PUTATIVE-RELATED"/>
    <property type="match status" value="1"/>
</dbReference>
<evidence type="ECO:0000259" key="3">
    <source>
        <dbReference type="Pfam" id="PF13514"/>
    </source>
</evidence>
<gene>
    <name evidence="4" type="ORF">CF394_01055</name>
</gene>
<organism evidence="4 5">
    <name type="scientific">Tetzosporium hominis</name>
    <dbReference type="NCBI Taxonomy" id="2020506"/>
    <lineage>
        <taxon>Bacteria</taxon>
        <taxon>Bacillati</taxon>
        <taxon>Bacillota</taxon>
        <taxon>Bacilli</taxon>
        <taxon>Bacillales</taxon>
        <taxon>Caryophanaceae</taxon>
        <taxon>Tetzosporium</taxon>
    </lineage>
</organism>
<feature type="coiled-coil region" evidence="1">
    <location>
        <begin position="453"/>
        <end position="480"/>
    </location>
</feature>
<dbReference type="RefSeq" id="WP_094941418.1">
    <property type="nucleotide sequence ID" value="NZ_NOKQ01000134.1"/>
</dbReference>
<keyword evidence="2" id="KW-0472">Membrane</keyword>
<dbReference type="PANTHER" id="PTHR41259:SF1">
    <property type="entry name" value="DOUBLE-STRAND BREAK REPAIR RAD50 ATPASE, PUTATIVE-RELATED"/>
    <property type="match status" value="1"/>
</dbReference>
<dbReference type="EMBL" id="NOKQ01000134">
    <property type="protein sequence ID" value="OZS79039.1"/>
    <property type="molecule type" value="Genomic_DNA"/>
</dbReference>
<comment type="caution">
    <text evidence="4">The sequence shown here is derived from an EMBL/GenBank/DDBJ whole genome shotgun (WGS) entry which is preliminary data.</text>
</comment>
<evidence type="ECO:0000313" key="5">
    <source>
        <dbReference type="Proteomes" id="UP000217065"/>
    </source>
</evidence>
<reference evidence="4 5" key="1">
    <citation type="submission" date="2017-07" db="EMBL/GenBank/DDBJ databases">
        <title>Tetzosporium hominis gen.nov. sp.nov.</title>
        <authorList>
            <person name="Tetz G."/>
            <person name="Tetz V."/>
        </authorList>
    </citation>
    <scope>NUCLEOTIDE SEQUENCE [LARGE SCALE GENOMIC DNA]</scope>
    <source>
        <strain evidence="4 5">VT-49</strain>
    </source>
</reference>
<feature type="transmembrane region" description="Helical" evidence="2">
    <location>
        <begin position="403"/>
        <end position="421"/>
    </location>
</feature>
<dbReference type="AlphaFoldDB" id="A0A264W651"/>
<feature type="coiled-coil region" evidence="1">
    <location>
        <begin position="596"/>
        <end position="630"/>
    </location>
</feature>
<evidence type="ECO:0000256" key="1">
    <source>
        <dbReference type="SAM" id="Coils"/>
    </source>
</evidence>
<dbReference type="InterPro" id="IPR027417">
    <property type="entry name" value="P-loop_NTPase"/>
</dbReference>
<keyword evidence="5" id="KW-1185">Reference proteome</keyword>
<proteinExistence type="predicted"/>
<feature type="transmembrane region" description="Helical" evidence="2">
    <location>
        <begin position="379"/>
        <end position="397"/>
    </location>
</feature>
<dbReference type="InterPro" id="IPR038734">
    <property type="entry name" value="YhaN_AAA"/>
</dbReference>
<keyword evidence="2" id="KW-1133">Transmembrane helix</keyword>
<feature type="domain" description="YhaN AAA" evidence="3">
    <location>
        <begin position="1"/>
        <end position="201"/>
    </location>
</feature>
<protein>
    <recommendedName>
        <fullName evidence="3">YhaN AAA domain-containing protein</fullName>
    </recommendedName>
</protein>
<dbReference type="OrthoDB" id="9764467at2"/>
<keyword evidence="2" id="KW-0812">Transmembrane</keyword>
<dbReference type="Pfam" id="PF13514">
    <property type="entry name" value="AAA_27"/>
    <property type="match status" value="1"/>
</dbReference>
<dbReference type="Proteomes" id="UP000217065">
    <property type="component" value="Unassembled WGS sequence"/>
</dbReference>
<sequence>MKLKKAHLYGFGKHKERTFHFTDRSRVEGLNEAGKSSLFEGILQILFGFPTRGASNRLEPLDGGRYGGWLQVEFDGVDYKIERVEGKSAGNVSVEREGLYIGDEIFLQQLLKGLTRDQVESVFVFDLFDLQKLHQLSQEDLTELFFASGTTGENPFAALRKSAIKESQALYKPGGRKPVINQQLEKVKNLEKKLQESHKQEQSYNMLKAKQLQLEQESTVLEIQLRQARALLFEAEEQEALQPLFDELENLQRHTATTTLVEEHDQQSERRLVESLQDVSWKLQQLPSIEWDQEKLASVDDRLQQLDEFLDYETRWREQQAKLAELEEQLEMIVREQQPLVATLSISAVDLETKVENYDVSFSKEQQLDELLSSTKKQLNPFTALLTVLSIGTIVAGLIVDQIMFYLVAIMLLVITFVLPAKKNQSSTNASEVEEFFKPYGISYPTEYRASDVFQAIRKLQQLQLNYRASEQRLQEVLSQQQAMQRCFPNSWSNGKQLDNAFREARVEQSKLYEVKKELQLLQTESLHQQRQSQELQTKQKFIENELHEIYSRYDIATPEEFQQLVRLTHEEQKRHNRLAELSERLQGRERKELTKSALFVQVEELQQKVEETTKELVTIKQQLELLLSDEQKGILLQKLELERSALHNLVVDFTAWRALENQIEKRYAYYHEEIFPITLKRASTLFAIFSAGAYEALQYQDGRFSASSKQGVRFEIKQLSQATKEQAYLALRFALAEELSKKKPFLILMDDPFVHFDANRFKQVVQWLVSNDNHLPFVYFTCHPEWLSSDTSTTRVHLETEGSKS</sequence>
<dbReference type="Gene3D" id="3.40.50.300">
    <property type="entry name" value="P-loop containing nucleotide triphosphate hydrolases"/>
    <property type="match status" value="2"/>
</dbReference>
<evidence type="ECO:0000256" key="2">
    <source>
        <dbReference type="SAM" id="Phobius"/>
    </source>
</evidence>
<name>A0A264W651_9BACL</name>
<keyword evidence="1" id="KW-0175">Coiled coil</keyword>
<feature type="coiled-coil region" evidence="1">
    <location>
        <begin position="309"/>
        <end position="336"/>
    </location>
</feature>
<evidence type="ECO:0000313" key="4">
    <source>
        <dbReference type="EMBL" id="OZS79039.1"/>
    </source>
</evidence>
<dbReference type="SUPFAM" id="SSF52540">
    <property type="entry name" value="P-loop containing nucleoside triphosphate hydrolases"/>
    <property type="match status" value="1"/>
</dbReference>
<accession>A0A264W651</accession>